<sequence length="277" mass="30109">MSGQAQQTYTPPLGVTVISALMALSALFAALFAGHYLLRWLLDGDGMYTAVIAGALIGLTAASAVVALGLRRLKPWAWYAGVGLFGAAAAVALLIFVLKLSLLSLGYVLVNLVTAGYIYHQRPIYTPGTQARYDAYHKESVIYRLDMVTEMRQSDAAPLGVKVLAVFATLASLVAFVQGIRLIWMSSTAATVLGLLVILLAVLQTYTVYGLWIVERWAWFAGLALFGLATVFATFRVLLFPDVVAVVEFLVNGLIALYLYRQKPLYAPRVTIDLTPR</sequence>
<organism evidence="2 3">
    <name type="scientific">Halolamina litorea</name>
    <dbReference type="NCBI Taxonomy" id="1515593"/>
    <lineage>
        <taxon>Archaea</taxon>
        <taxon>Methanobacteriati</taxon>
        <taxon>Methanobacteriota</taxon>
        <taxon>Stenosarchaea group</taxon>
        <taxon>Halobacteria</taxon>
        <taxon>Halobacteriales</taxon>
        <taxon>Haloferacaceae</taxon>
    </lineage>
</organism>
<feature type="transmembrane region" description="Helical" evidence="1">
    <location>
        <begin position="159"/>
        <end position="177"/>
    </location>
</feature>
<evidence type="ECO:0000313" key="3">
    <source>
        <dbReference type="Proteomes" id="UP001597139"/>
    </source>
</evidence>
<dbReference type="EMBL" id="JBHUCZ010000010">
    <property type="protein sequence ID" value="MFD1568274.1"/>
    <property type="molecule type" value="Genomic_DNA"/>
</dbReference>
<keyword evidence="1" id="KW-1133">Transmembrane helix</keyword>
<gene>
    <name evidence="2" type="ORF">ACFSAU_12305</name>
</gene>
<name>A0ABD6BT59_9EURY</name>
<evidence type="ECO:0000256" key="1">
    <source>
        <dbReference type="SAM" id="Phobius"/>
    </source>
</evidence>
<protein>
    <submittedName>
        <fullName evidence="2">Uncharacterized protein</fullName>
    </submittedName>
</protein>
<feature type="transmembrane region" description="Helical" evidence="1">
    <location>
        <begin position="50"/>
        <end position="70"/>
    </location>
</feature>
<keyword evidence="1" id="KW-0472">Membrane</keyword>
<keyword evidence="1" id="KW-0812">Transmembrane</keyword>
<proteinExistence type="predicted"/>
<evidence type="ECO:0000313" key="2">
    <source>
        <dbReference type="EMBL" id="MFD1568274.1"/>
    </source>
</evidence>
<feature type="transmembrane region" description="Helical" evidence="1">
    <location>
        <begin position="102"/>
        <end position="119"/>
    </location>
</feature>
<dbReference type="AlphaFoldDB" id="A0ABD6BT59"/>
<feature type="transmembrane region" description="Helical" evidence="1">
    <location>
        <begin position="77"/>
        <end position="96"/>
    </location>
</feature>
<feature type="transmembrane region" description="Helical" evidence="1">
    <location>
        <begin position="183"/>
        <end position="205"/>
    </location>
</feature>
<feature type="transmembrane region" description="Helical" evidence="1">
    <location>
        <begin position="217"/>
        <end position="237"/>
    </location>
</feature>
<dbReference type="RefSeq" id="WP_267647717.1">
    <property type="nucleotide sequence ID" value="NZ_JANHGR010000002.1"/>
</dbReference>
<feature type="transmembrane region" description="Helical" evidence="1">
    <location>
        <begin position="243"/>
        <end position="260"/>
    </location>
</feature>
<reference evidence="2 3" key="1">
    <citation type="journal article" date="2019" name="Int. J. Syst. Evol. Microbiol.">
        <title>The Global Catalogue of Microorganisms (GCM) 10K type strain sequencing project: providing services to taxonomists for standard genome sequencing and annotation.</title>
        <authorList>
            <consortium name="The Broad Institute Genomics Platform"/>
            <consortium name="The Broad Institute Genome Sequencing Center for Infectious Disease"/>
            <person name="Wu L."/>
            <person name="Ma J."/>
        </authorList>
    </citation>
    <scope>NUCLEOTIDE SEQUENCE [LARGE SCALE GENOMIC DNA]</scope>
    <source>
        <strain evidence="2 3">CGMCC 1.12859</strain>
    </source>
</reference>
<dbReference type="Proteomes" id="UP001597139">
    <property type="component" value="Unassembled WGS sequence"/>
</dbReference>
<feature type="transmembrane region" description="Helical" evidence="1">
    <location>
        <begin position="12"/>
        <end position="38"/>
    </location>
</feature>
<accession>A0ABD6BT59</accession>
<comment type="caution">
    <text evidence="2">The sequence shown here is derived from an EMBL/GenBank/DDBJ whole genome shotgun (WGS) entry which is preliminary data.</text>
</comment>
<keyword evidence="3" id="KW-1185">Reference proteome</keyword>